<gene>
    <name evidence="9" type="primary">CSM3</name>
    <name evidence="9" type="ORF">V5O48_015567</name>
</gene>
<comment type="caution">
    <text evidence="9">The sequence shown here is derived from an EMBL/GenBank/DDBJ whole genome shotgun (WGS) entry which is preliminary data.</text>
</comment>
<comment type="function">
    <text evidence="6">Plays an important role in the control of DNA replication and the maintenance of replication fork stability.</text>
</comment>
<sequence length="403" mass="44855">MATPDLLFLPDEDDETFFNTPSAQEEEESMPNVPPPEDVDLDEVFNNMGDLSHRREEDIQRRAEADAARKHKQNESSFRRTKTTRQPILPSSSPPRDLDDGVGAGGGGAEKTGPKDKDDKKKEKKKPMRLDENRLLGPTGFKQLMQDTKNFRATDLNRLLQVYQFWTHRMYPKSQFNDTVERIEKLCHSKRMRVALSSFRDEYHGKKPTQNDDDEEEGEEEEGAATDAGAGNESERAEYASSSPAPNTRPPSSPEPSGPSDDEAFDAAFEELQNLQSGSTSSVAPPPSTSANDSMDVDDDELWKAFDEPIPNFEEPSNTNSDFPDHDMGDLEDEDLWDMVRENEESTSTSKGDGGAGKPSTQNENPEGAQPPPAAGAAQGSNTETRRKSTVEEDWDDMYLDDV</sequence>
<name>A0ABR3EU53_9AGAR</name>
<proteinExistence type="inferred from homology"/>
<evidence type="ECO:0000256" key="3">
    <source>
        <dbReference type="ARBA" id="ARBA00022763"/>
    </source>
</evidence>
<evidence type="ECO:0000256" key="6">
    <source>
        <dbReference type="RuleBase" id="RU366049"/>
    </source>
</evidence>
<evidence type="ECO:0000259" key="8">
    <source>
        <dbReference type="Pfam" id="PF07962"/>
    </source>
</evidence>
<feature type="compositionally biased region" description="Pro residues" evidence="7">
    <location>
        <begin position="247"/>
        <end position="257"/>
    </location>
</feature>
<comment type="similarity">
    <text evidence="2 6">Belongs to the CSM3 family.</text>
</comment>
<feature type="region of interest" description="Disordered" evidence="7">
    <location>
        <begin position="1"/>
        <end position="141"/>
    </location>
</feature>
<accession>A0ABR3EU53</accession>
<keyword evidence="4 6" id="KW-0539">Nucleus</keyword>
<dbReference type="InterPro" id="IPR040038">
    <property type="entry name" value="TIPIN/Csm3/Swi3"/>
</dbReference>
<dbReference type="PANTHER" id="PTHR13220:SF11">
    <property type="entry name" value="TIMELESS-INTERACTING PROTEIN"/>
    <property type="match status" value="1"/>
</dbReference>
<organism evidence="9 10">
    <name type="scientific">Marasmius crinis-equi</name>
    <dbReference type="NCBI Taxonomy" id="585013"/>
    <lineage>
        <taxon>Eukaryota</taxon>
        <taxon>Fungi</taxon>
        <taxon>Dikarya</taxon>
        <taxon>Basidiomycota</taxon>
        <taxon>Agaricomycotina</taxon>
        <taxon>Agaricomycetes</taxon>
        <taxon>Agaricomycetidae</taxon>
        <taxon>Agaricales</taxon>
        <taxon>Marasmiineae</taxon>
        <taxon>Marasmiaceae</taxon>
        <taxon>Marasmius</taxon>
    </lineage>
</organism>
<evidence type="ECO:0000256" key="4">
    <source>
        <dbReference type="ARBA" id="ARBA00023242"/>
    </source>
</evidence>
<feature type="region of interest" description="Disordered" evidence="7">
    <location>
        <begin position="199"/>
        <end position="403"/>
    </location>
</feature>
<comment type="subcellular location">
    <subcellularLocation>
        <location evidence="1 6">Nucleus</location>
    </subcellularLocation>
</comment>
<dbReference type="Pfam" id="PF07962">
    <property type="entry name" value="Swi3"/>
    <property type="match status" value="1"/>
</dbReference>
<feature type="compositionally biased region" description="Acidic residues" evidence="7">
    <location>
        <begin position="211"/>
        <end position="224"/>
    </location>
</feature>
<evidence type="ECO:0000256" key="7">
    <source>
        <dbReference type="SAM" id="MobiDB-lite"/>
    </source>
</evidence>
<evidence type="ECO:0000256" key="5">
    <source>
        <dbReference type="ARBA" id="ARBA00023306"/>
    </source>
</evidence>
<feature type="compositionally biased region" description="Basic and acidic residues" evidence="7">
    <location>
        <begin position="112"/>
        <end position="121"/>
    </location>
</feature>
<dbReference type="EMBL" id="JBAHYK010001897">
    <property type="protein sequence ID" value="KAL0566444.1"/>
    <property type="molecule type" value="Genomic_DNA"/>
</dbReference>
<feature type="compositionally biased region" description="Basic and acidic residues" evidence="7">
    <location>
        <begin position="51"/>
        <end position="78"/>
    </location>
</feature>
<reference evidence="9 10" key="1">
    <citation type="submission" date="2024-02" db="EMBL/GenBank/DDBJ databases">
        <title>A draft genome for the cacao thread blight pathogen Marasmius crinis-equi.</title>
        <authorList>
            <person name="Cohen S.P."/>
            <person name="Baruah I.K."/>
            <person name="Amoako-Attah I."/>
            <person name="Bukari Y."/>
            <person name="Meinhardt L.W."/>
            <person name="Bailey B.A."/>
        </authorList>
    </citation>
    <scope>NUCLEOTIDE SEQUENCE [LARGE SCALE GENOMIC DNA]</scope>
    <source>
        <strain evidence="9 10">GH-76</strain>
    </source>
</reference>
<evidence type="ECO:0000313" key="9">
    <source>
        <dbReference type="EMBL" id="KAL0566444.1"/>
    </source>
</evidence>
<dbReference type="PANTHER" id="PTHR13220">
    <property type="entry name" value="TIMELESS INTERACTING-RELATED"/>
    <property type="match status" value="1"/>
</dbReference>
<feature type="domain" description="Chromosome segregation in meiosis protein 3" evidence="8">
    <location>
        <begin position="130"/>
        <end position="203"/>
    </location>
</feature>
<keyword evidence="5 6" id="KW-0131">Cell cycle</keyword>
<evidence type="ECO:0000313" key="10">
    <source>
        <dbReference type="Proteomes" id="UP001465976"/>
    </source>
</evidence>
<keyword evidence="3 6" id="KW-0227">DNA damage</keyword>
<feature type="compositionally biased region" description="Acidic residues" evidence="7">
    <location>
        <begin position="260"/>
        <end position="269"/>
    </location>
</feature>
<evidence type="ECO:0000256" key="1">
    <source>
        <dbReference type="ARBA" id="ARBA00004123"/>
    </source>
</evidence>
<dbReference type="Proteomes" id="UP001465976">
    <property type="component" value="Unassembled WGS sequence"/>
</dbReference>
<protein>
    <recommendedName>
        <fullName evidence="6">Chromosome segregation in meiosis protein</fullName>
    </recommendedName>
</protein>
<keyword evidence="10" id="KW-1185">Reference proteome</keyword>
<evidence type="ECO:0000256" key="2">
    <source>
        <dbReference type="ARBA" id="ARBA00006075"/>
    </source>
</evidence>
<feature type="compositionally biased region" description="Acidic residues" evidence="7">
    <location>
        <begin position="392"/>
        <end position="403"/>
    </location>
</feature>
<dbReference type="InterPro" id="IPR012923">
    <property type="entry name" value="Csm3"/>
</dbReference>